<dbReference type="RefSeq" id="WP_147375916.1">
    <property type="nucleotide sequence ID" value="NZ_RAPQ01000008.1"/>
</dbReference>
<keyword evidence="1" id="KW-0175">Coiled coil</keyword>
<evidence type="ECO:0000313" key="3">
    <source>
        <dbReference type="Proteomes" id="UP000284531"/>
    </source>
</evidence>
<dbReference type="EMBL" id="RAPQ01000008">
    <property type="protein sequence ID" value="RKE04224.1"/>
    <property type="molecule type" value="Genomic_DNA"/>
</dbReference>
<name>A0A419X8Z2_9BACT</name>
<organism evidence="2 3">
    <name type="scientific">Marinifilum flexuosum</name>
    <dbReference type="NCBI Taxonomy" id="1117708"/>
    <lineage>
        <taxon>Bacteria</taxon>
        <taxon>Pseudomonadati</taxon>
        <taxon>Bacteroidota</taxon>
        <taxon>Bacteroidia</taxon>
        <taxon>Marinilabiliales</taxon>
        <taxon>Marinifilaceae</taxon>
    </lineage>
</organism>
<comment type="caution">
    <text evidence="2">The sequence shown here is derived from an EMBL/GenBank/DDBJ whole genome shotgun (WGS) entry which is preliminary data.</text>
</comment>
<evidence type="ECO:0000313" key="2">
    <source>
        <dbReference type="EMBL" id="RKE04224.1"/>
    </source>
</evidence>
<dbReference type="AlphaFoldDB" id="A0A419X8Z2"/>
<gene>
    <name evidence="2" type="ORF">BXY64_1240</name>
</gene>
<proteinExistence type="predicted"/>
<dbReference type="Proteomes" id="UP000284531">
    <property type="component" value="Unassembled WGS sequence"/>
</dbReference>
<sequence length="123" mass="14541">MPKNPDKVPFDIQRTIRIRLKETHLPVSSLAKDIHLTPTSLHQQLYRNSLQVNRLWSICKALKWNLFQEIANHLEKEIQSIQAKQKGIEIKDIHKEMDELKRKLELLENENKTLKEVITLLKS</sequence>
<keyword evidence="3" id="KW-1185">Reference proteome</keyword>
<dbReference type="OrthoDB" id="1122280at2"/>
<accession>A0A419X8Z2</accession>
<protein>
    <submittedName>
        <fullName evidence="2">Uncharacterized protein</fullName>
    </submittedName>
</protein>
<feature type="coiled-coil region" evidence="1">
    <location>
        <begin position="71"/>
        <end position="117"/>
    </location>
</feature>
<reference evidence="2 3" key="1">
    <citation type="submission" date="2018-09" db="EMBL/GenBank/DDBJ databases">
        <title>Genomic Encyclopedia of Archaeal and Bacterial Type Strains, Phase II (KMG-II): from individual species to whole genera.</title>
        <authorList>
            <person name="Goeker M."/>
        </authorList>
    </citation>
    <scope>NUCLEOTIDE SEQUENCE [LARGE SCALE GENOMIC DNA]</scope>
    <source>
        <strain evidence="2 3">DSM 21950</strain>
    </source>
</reference>
<evidence type="ECO:0000256" key="1">
    <source>
        <dbReference type="SAM" id="Coils"/>
    </source>
</evidence>